<reference evidence="2" key="1">
    <citation type="journal article" date="2017" name="Nat. Microbiol.">
        <title>Global analysis of biosynthetic gene clusters reveals vast potential of secondary metabolite production in Penicillium species.</title>
        <authorList>
            <person name="Nielsen J.C."/>
            <person name="Grijseels S."/>
            <person name="Prigent S."/>
            <person name="Ji B."/>
            <person name="Dainat J."/>
            <person name="Nielsen K.F."/>
            <person name="Frisvad J.C."/>
            <person name="Workman M."/>
            <person name="Nielsen J."/>
        </authorList>
    </citation>
    <scope>NUCLEOTIDE SEQUENCE [LARGE SCALE GENOMIC DNA]</scope>
    <source>
        <strain evidence="2">IBT 31321</strain>
    </source>
</reference>
<proteinExistence type="predicted"/>
<keyword evidence="2" id="KW-1185">Reference proteome</keyword>
<sequence length="144" mass="16723">MALHVYTTTENGCWGWDFYIELDMPYWRGFVRRMSWTHFLDSDQSGITQCIGRLSCKTKSESKLRKIATIEEAEVPQVHEICISAIESLRELLNFGNSDGPMVPARLTQLQRRWWLLVWETALENEIFTPLNSVPCIPPLSEVF</sequence>
<organism evidence="1 2">
    <name type="scientific">Penicillium coprophilum</name>
    <dbReference type="NCBI Taxonomy" id="36646"/>
    <lineage>
        <taxon>Eukaryota</taxon>
        <taxon>Fungi</taxon>
        <taxon>Dikarya</taxon>
        <taxon>Ascomycota</taxon>
        <taxon>Pezizomycotina</taxon>
        <taxon>Eurotiomycetes</taxon>
        <taxon>Eurotiomycetidae</taxon>
        <taxon>Eurotiales</taxon>
        <taxon>Aspergillaceae</taxon>
        <taxon>Penicillium</taxon>
    </lineage>
</organism>
<evidence type="ECO:0000313" key="1">
    <source>
        <dbReference type="EMBL" id="OQE45010.1"/>
    </source>
</evidence>
<name>A0A1V6V2W2_9EURO</name>
<dbReference type="AlphaFoldDB" id="A0A1V6V2W2"/>
<comment type="caution">
    <text evidence="1">The sequence shown here is derived from an EMBL/GenBank/DDBJ whole genome shotgun (WGS) entry which is preliminary data.</text>
</comment>
<dbReference type="EMBL" id="MDDG01000002">
    <property type="protein sequence ID" value="OQE45010.1"/>
    <property type="molecule type" value="Genomic_DNA"/>
</dbReference>
<protein>
    <submittedName>
        <fullName evidence="1">Uncharacterized protein</fullName>
    </submittedName>
</protein>
<dbReference type="Proteomes" id="UP000191500">
    <property type="component" value="Unassembled WGS sequence"/>
</dbReference>
<gene>
    <name evidence="1" type="ORF">PENCOP_c002G01936</name>
</gene>
<accession>A0A1V6V2W2</accession>
<evidence type="ECO:0000313" key="2">
    <source>
        <dbReference type="Proteomes" id="UP000191500"/>
    </source>
</evidence>